<feature type="transmembrane region" description="Helical" evidence="1">
    <location>
        <begin position="202"/>
        <end position="226"/>
    </location>
</feature>
<evidence type="ECO:0000256" key="1">
    <source>
        <dbReference type="SAM" id="Phobius"/>
    </source>
</evidence>
<proteinExistence type="predicted"/>
<organism evidence="3 4">
    <name type="scientific">Blastocystis sp. subtype 1 (strain ATCC 50177 / NandII)</name>
    <dbReference type="NCBI Taxonomy" id="478820"/>
    <lineage>
        <taxon>Eukaryota</taxon>
        <taxon>Sar</taxon>
        <taxon>Stramenopiles</taxon>
        <taxon>Bigyra</taxon>
        <taxon>Opalozoa</taxon>
        <taxon>Opalinata</taxon>
        <taxon>Blastocystidae</taxon>
        <taxon>Blastocystis</taxon>
    </lineage>
</organism>
<gene>
    <name evidence="3" type="ORF">AV274_0008</name>
</gene>
<name>A0A196SPY6_BLAHN</name>
<keyword evidence="4" id="KW-1185">Reference proteome</keyword>
<evidence type="ECO:0000313" key="3">
    <source>
        <dbReference type="EMBL" id="OAO18226.1"/>
    </source>
</evidence>
<keyword evidence="2" id="KW-0732">Signal</keyword>
<dbReference type="EMBL" id="LXWW01000001">
    <property type="protein sequence ID" value="OAO18226.1"/>
    <property type="molecule type" value="Genomic_DNA"/>
</dbReference>
<evidence type="ECO:0000313" key="4">
    <source>
        <dbReference type="Proteomes" id="UP000078348"/>
    </source>
</evidence>
<accession>A0A196SPY6</accession>
<feature type="transmembrane region" description="Helical" evidence="1">
    <location>
        <begin position="310"/>
        <end position="329"/>
    </location>
</feature>
<protein>
    <submittedName>
        <fullName evidence="3">Uncharacterized protein</fullName>
    </submittedName>
</protein>
<feature type="transmembrane region" description="Helical" evidence="1">
    <location>
        <begin position="148"/>
        <end position="181"/>
    </location>
</feature>
<feature type="transmembrane region" description="Helical" evidence="1">
    <location>
        <begin position="246"/>
        <end position="266"/>
    </location>
</feature>
<sequence length="369" mass="42576">MAILKTACVFSLCFLVGLGMFSYTRTPFTVETEYKAEVNSTVKVCEDGEWNILHFMEDKIITMTATHDQFSIVNMNGRKGMFSDLLSWKYGKLIPNLHSFGHLIDSKREGSELTVVVTPFTSPCYTFVNEKEDEDLIIDVHVETRMCYYVLCFLLFNTIALGCCPKVLIFEIVFFLLSILYVEAFNYYHPLLLAYSCYAQYIAPYFSVPLLTVANGVTLLFCHFLIRLMDLSCFLYTVLTNHGKDVFYYLGYSIAHYTSIANRFIYTHLQLFSEVSKQWATVYWKEITVALVLMMIAVYIFYPWKLNLTIQIRFGSTVAIAAALAYTDLPLMAQLLLISIIFVLLVLMLKDAVGYTWTYFVRVMGRYKH</sequence>
<feature type="transmembrane region" description="Helical" evidence="1">
    <location>
        <begin position="287"/>
        <end position="304"/>
    </location>
</feature>
<keyword evidence="1" id="KW-0812">Transmembrane</keyword>
<feature type="signal peptide" evidence="2">
    <location>
        <begin position="1"/>
        <end position="19"/>
    </location>
</feature>
<feature type="chain" id="PRO_5008274751" evidence="2">
    <location>
        <begin position="20"/>
        <end position="369"/>
    </location>
</feature>
<evidence type="ECO:0000256" key="2">
    <source>
        <dbReference type="SAM" id="SignalP"/>
    </source>
</evidence>
<comment type="caution">
    <text evidence="3">The sequence shown here is derived from an EMBL/GenBank/DDBJ whole genome shotgun (WGS) entry which is preliminary data.</text>
</comment>
<reference evidence="3 4" key="1">
    <citation type="submission" date="2016-05" db="EMBL/GenBank/DDBJ databases">
        <title>Nuclear genome of Blastocystis sp. subtype 1 NandII.</title>
        <authorList>
            <person name="Gentekaki E."/>
            <person name="Curtis B."/>
            <person name="Stairs C."/>
            <person name="Eme L."/>
            <person name="Herman E."/>
            <person name="Klimes V."/>
            <person name="Arias M.C."/>
            <person name="Elias M."/>
            <person name="Hilliou F."/>
            <person name="Klute M."/>
            <person name="Malik S.-B."/>
            <person name="Pightling A."/>
            <person name="Rachubinski R."/>
            <person name="Salas D."/>
            <person name="Schlacht A."/>
            <person name="Suga H."/>
            <person name="Archibald J."/>
            <person name="Ball S.G."/>
            <person name="Clark G."/>
            <person name="Dacks J."/>
            <person name="Van Der Giezen M."/>
            <person name="Tsaousis A."/>
            <person name="Roger A."/>
        </authorList>
    </citation>
    <scope>NUCLEOTIDE SEQUENCE [LARGE SCALE GENOMIC DNA]</scope>
    <source>
        <strain evidence="4">ATCC 50177 / NandII</strain>
    </source>
</reference>
<keyword evidence="1" id="KW-0472">Membrane</keyword>
<keyword evidence="1" id="KW-1133">Transmembrane helix</keyword>
<feature type="transmembrane region" description="Helical" evidence="1">
    <location>
        <begin position="336"/>
        <end position="360"/>
    </location>
</feature>
<dbReference type="Proteomes" id="UP000078348">
    <property type="component" value="Unassembled WGS sequence"/>
</dbReference>
<dbReference type="AlphaFoldDB" id="A0A196SPY6"/>